<dbReference type="EMBL" id="CVVU01000250">
    <property type="protein sequence ID" value="CRP88335.1"/>
    <property type="molecule type" value="Genomic_DNA"/>
</dbReference>
<dbReference type="InterPro" id="IPR029063">
    <property type="entry name" value="SAM-dependent_MTases_sf"/>
</dbReference>
<keyword evidence="6 9" id="KW-0489">Methyltransferase</keyword>
<accession>A0A0F6UCU4</accession>
<reference evidence="13" key="1">
    <citation type="submission" date="2015-06" db="EMBL/GenBank/DDBJ databases">
        <authorList>
            <person name="Radhakrishnan Rajesh"/>
            <person name="Underwood Anthony"/>
            <person name="Al-Shahib Ali"/>
        </authorList>
    </citation>
    <scope>NUCLEOTIDE SEQUENCE [LARGE SCALE GENOMIC DNA]</scope>
    <source>
        <strain evidence="13">P19_London_7_VIM_2_05_10</strain>
    </source>
</reference>
<dbReference type="GO" id="GO:0008119">
    <property type="term" value="F:thiopurine S-methyltransferase activity"/>
    <property type="evidence" value="ECO:0007669"/>
    <property type="project" value="UniProtKB-UniRule"/>
</dbReference>
<comment type="catalytic activity">
    <reaction evidence="1 9">
        <text>S-adenosyl-L-methionine + a thiopurine = S-adenosyl-L-homocysteine + a thiopurine S-methylether.</text>
        <dbReference type="EC" id="2.1.1.67"/>
    </reaction>
</comment>
<feature type="binding site" evidence="9">
    <location>
        <position position="10"/>
    </location>
    <ligand>
        <name>S-adenosyl-L-methionine</name>
        <dbReference type="ChEBI" id="CHEBI:59789"/>
    </ligand>
</feature>
<evidence type="ECO:0000313" key="11">
    <source>
        <dbReference type="EMBL" id="CRP88335.1"/>
    </source>
</evidence>
<dbReference type="Pfam" id="PF05724">
    <property type="entry name" value="TPMT"/>
    <property type="match status" value="1"/>
</dbReference>
<dbReference type="Proteomes" id="UP000284767">
    <property type="component" value="Unassembled WGS sequence"/>
</dbReference>
<evidence type="ECO:0000313" key="14">
    <source>
        <dbReference type="Proteomes" id="UP000284767"/>
    </source>
</evidence>
<dbReference type="NCBIfam" id="TIGR03840">
    <property type="entry name" value="TMPT_Se_Te"/>
    <property type="match status" value="1"/>
</dbReference>
<keyword evidence="5 9" id="KW-0963">Cytoplasm</keyword>
<evidence type="ECO:0000256" key="5">
    <source>
        <dbReference type="ARBA" id="ARBA00022490"/>
    </source>
</evidence>
<evidence type="ECO:0000256" key="6">
    <source>
        <dbReference type="ARBA" id="ARBA00022603"/>
    </source>
</evidence>
<reference evidence="12 14" key="4">
    <citation type="submission" date="2017-08" db="EMBL/GenBank/DDBJ databases">
        <authorList>
            <person name="Feschi L."/>
            <person name="Jeukens J."/>
            <person name="Emond-Rheault J.-G."/>
            <person name="Kukavica-Ibrulj I."/>
            <person name="Boyle B."/>
            <person name="Levesque R.C."/>
        </authorList>
    </citation>
    <scope>NUCLEOTIDE SEQUENCE [LARGE SCALE GENOMIC DNA]</scope>
    <source>
        <strain evidence="12 14">PA-W36</strain>
    </source>
</reference>
<dbReference type="PANTHER" id="PTHR10259:SF11">
    <property type="entry name" value="THIOPURINE S-METHYLTRANSFERASE"/>
    <property type="match status" value="1"/>
</dbReference>
<dbReference type="PANTHER" id="PTHR10259">
    <property type="entry name" value="THIOPURINE S-METHYLTRANSFERASE"/>
    <property type="match status" value="1"/>
</dbReference>
<reference evidence="12 14" key="5">
    <citation type="submission" date="2019-01" db="EMBL/GenBank/DDBJ databases">
        <title>The Pseudomonas aeruginosa pan-genome provides new insights on its population structure, horizontal gene transfer and pathogenicity.</title>
        <authorList>
            <person name="Freschi L."/>
            <person name="Vincent A.T."/>
            <person name="Jeukens J."/>
            <person name="Emond-Rheault J.-G."/>
            <person name="Kukavica-Ibrulj I."/>
            <person name="Dupont M.-J."/>
            <person name="Charette S.J."/>
            <person name="Boyle B."/>
            <person name="Levesque R.C."/>
        </authorList>
    </citation>
    <scope>NUCLEOTIDE SEQUENCE [LARGE SCALE GENOMIC DNA]</scope>
    <source>
        <strain evidence="12 14">PA-W36</strain>
    </source>
</reference>
<evidence type="ECO:0000256" key="2">
    <source>
        <dbReference type="ARBA" id="ARBA00004496"/>
    </source>
</evidence>
<evidence type="ECO:0000313" key="10">
    <source>
        <dbReference type="EMBL" id="ALI59464.1"/>
    </source>
</evidence>
<name>A0A0F6UCU4_PSEAI</name>
<dbReference type="HAMAP" id="MF_00812">
    <property type="entry name" value="Thiopur_methtran"/>
    <property type="match status" value="1"/>
</dbReference>
<dbReference type="SUPFAM" id="SSF53335">
    <property type="entry name" value="S-adenosyl-L-methionine-dependent methyltransferases"/>
    <property type="match status" value="1"/>
</dbReference>
<dbReference type="AlphaFoldDB" id="A0A0F6UCU4"/>
<comment type="similarity">
    <text evidence="3 9">Belongs to the class I-like SAM-binding methyltransferase superfamily. TPMT family.</text>
</comment>
<proteinExistence type="inferred from homology"/>
<dbReference type="EC" id="2.1.1.67" evidence="4 9"/>
<evidence type="ECO:0000256" key="8">
    <source>
        <dbReference type="ARBA" id="ARBA00022691"/>
    </source>
</evidence>
<dbReference type="EMBL" id="NSNE01000001">
    <property type="protein sequence ID" value="RPM23298.1"/>
    <property type="molecule type" value="Genomic_DNA"/>
</dbReference>
<dbReference type="Gene3D" id="3.40.50.150">
    <property type="entry name" value="Vaccinia Virus protein VP39"/>
    <property type="match status" value="1"/>
</dbReference>
<evidence type="ECO:0000313" key="12">
    <source>
        <dbReference type="EMBL" id="RPM23298.1"/>
    </source>
</evidence>
<evidence type="ECO:0000256" key="3">
    <source>
        <dbReference type="ARBA" id="ARBA00008145"/>
    </source>
</evidence>
<protein>
    <recommendedName>
        <fullName evidence="4 9">Thiopurine S-methyltransferase</fullName>
        <ecNumber evidence="4 9">2.1.1.67</ecNumber>
    </recommendedName>
    <alternativeName>
        <fullName evidence="9">Thiopurine methyltransferase</fullName>
    </alternativeName>
</protein>
<comment type="subcellular location">
    <subcellularLocation>
        <location evidence="2 9">Cytoplasm</location>
    </subcellularLocation>
</comment>
<keyword evidence="7 9" id="KW-0808">Transferase</keyword>
<dbReference type="EMBL" id="KT454971">
    <property type="protein sequence ID" value="ALI59464.1"/>
    <property type="molecule type" value="Genomic_DNA"/>
</dbReference>
<reference evidence="10" key="3">
    <citation type="submission" date="2015-08" db="EMBL/GenBank/DDBJ databases">
        <title>Pseudomonas aeruginosa strain CCBH4851 chromosome region.</title>
        <authorList>
            <person name="Silveira M.C."/>
            <person name="Carvalho-Assef A.P.D."/>
            <person name="Albano R.M."/>
        </authorList>
    </citation>
    <scope>NUCLEOTIDE SEQUENCE</scope>
    <source>
        <strain evidence="10">CCBH4851</strain>
    </source>
</reference>
<evidence type="ECO:0000256" key="1">
    <source>
        <dbReference type="ARBA" id="ARBA00000903"/>
    </source>
</evidence>
<organism evidence="10">
    <name type="scientific">Pseudomonas aeruginosa</name>
    <dbReference type="NCBI Taxonomy" id="287"/>
    <lineage>
        <taxon>Bacteria</taxon>
        <taxon>Pseudomonadati</taxon>
        <taxon>Pseudomonadota</taxon>
        <taxon>Gammaproteobacteria</taxon>
        <taxon>Pseudomonadales</taxon>
        <taxon>Pseudomonadaceae</taxon>
        <taxon>Pseudomonas</taxon>
    </lineage>
</organism>
<dbReference type="RefSeq" id="WP_003106082.1">
    <property type="nucleotide sequence ID" value="NZ_AP014839.1"/>
</dbReference>
<dbReference type="NCBIfam" id="NF009732">
    <property type="entry name" value="PRK13255.1"/>
    <property type="match status" value="1"/>
</dbReference>
<evidence type="ECO:0000256" key="9">
    <source>
        <dbReference type="HAMAP-Rule" id="MF_00812"/>
    </source>
</evidence>
<evidence type="ECO:0000313" key="13">
    <source>
        <dbReference type="Proteomes" id="UP000045039"/>
    </source>
</evidence>
<dbReference type="PATRIC" id="fig|287.1491.peg.2703"/>
<dbReference type="PROSITE" id="PS51585">
    <property type="entry name" value="SAM_MT_TPMT"/>
    <property type="match status" value="1"/>
</dbReference>
<feature type="binding site" evidence="9">
    <location>
        <position position="45"/>
    </location>
    <ligand>
        <name>S-adenosyl-L-methionine</name>
        <dbReference type="ChEBI" id="CHEBI:59789"/>
    </ligand>
</feature>
<dbReference type="SMR" id="A0A0F6UCU4"/>
<dbReference type="InterPro" id="IPR022474">
    <property type="entry name" value="Thiopur_S-MeTfrase_Se/Te_detox"/>
</dbReference>
<reference evidence="11" key="2">
    <citation type="submission" date="2015-06" db="EMBL/GenBank/DDBJ databases">
        <authorList>
            <person name="Radhakrishnan R."/>
            <person name="Underwood A."/>
            <person name="Al-Shahib A."/>
        </authorList>
    </citation>
    <scope>NUCLEOTIDE SEQUENCE</scope>
    <source>
        <strain evidence="11">P19_London_7_VIM_2_05_10</strain>
    </source>
</reference>
<dbReference type="GO" id="GO:0005737">
    <property type="term" value="C:cytoplasm"/>
    <property type="evidence" value="ECO:0007669"/>
    <property type="project" value="UniProtKB-SubCell"/>
</dbReference>
<gene>
    <name evidence="9 10" type="primary">tpm</name>
    <name evidence="10" type="ORF">CCBH4851_00769</name>
    <name evidence="12" type="ORF">IPC1295_01990</name>
    <name evidence="11" type="ORF">PAERUG_P19_London_7_VIM_2_05_10_05875</name>
</gene>
<dbReference type="GO" id="GO:0032259">
    <property type="term" value="P:methylation"/>
    <property type="evidence" value="ECO:0007669"/>
    <property type="project" value="UniProtKB-KW"/>
</dbReference>
<feature type="binding site" evidence="9">
    <location>
        <position position="123"/>
    </location>
    <ligand>
        <name>S-adenosyl-L-methionine</name>
        <dbReference type="ChEBI" id="CHEBI:59789"/>
    </ligand>
</feature>
<evidence type="ECO:0000256" key="4">
    <source>
        <dbReference type="ARBA" id="ARBA00011905"/>
    </source>
</evidence>
<feature type="binding site" evidence="9">
    <location>
        <position position="66"/>
    </location>
    <ligand>
        <name>S-adenosyl-L-methionine</name>
        <dbReference type="ChEBI" id="CHEBI:59789"/>
    </ligand>
</feature>
<dbReference type="GO" id="GO:0010038">
    <property type="term" value="P:response to metal ion"/>
    <property type="evidence" value="ECO:0007669"/>
    <property type="project" value="InterPro"/>
</dbReference>
<dbReference type="Proteomes" id="UP000045039">
    <property type="component" value="Unassembled WGS sequence"/>
</dbReference>
<dbReference type="FunFam" id="3.40.50.150:FF:000101">
    <property type="entry name" value="Thiopurine S-methyltransferase"/>
    <property type="match status" value="1"/>
</dbReference>
<evidence type="ECO:0000256" key="7">
    <source>
        <dbReference type="ARBA" id="ARBA00022679"/>
    </source>
</evidence>
<dbReference type="InterPro" id="IPR025835">
    <property type="entry name" value="Thiopurine_S-MeTrfase"/>
</dbReference>
<keyword evidence="8 9" id="KW-0949">S-adenosyl-L-methionine</keyword>
<dbReference type="PIRSF" id="PIRSF023956">
    <property type="entry name" value="Thiopurine_S-methyltransferase"/>
    <property type="match status" value="1"/>
</dbReference>
<sequence>MQADFWHARWANNQIGFHLDEINPYLMRHLSRLRLQAGEQILVPLCGKTLDLAWLAAQGLEVLGVELSEKAVSDFFEEHDLRPEIDQLDGFRRYRVAGITLLQGDFFALQAEHLAQCRAFYDRAALIALPPEMRERYAGHLQAVLPTRSLGLLVTIDYPQAEMAGPPFAVPDEEVRGYYAGGWRIEELERGDVLGVNWKFLERGVSWLDEAVYLLERG</sequence>
<dbReference type="InterPro" id="IPR008854">
    <property type="entry name" value="TPMT"/>
</dbReference>